<reference evidence="6 7" key="1">
    <citation type="submission" date="2014-03" db="EMBL/GenBank/DDBJ databases">
        <title>Genomics of Bifidobacteria.</title>
        <authorList>
            <person name="Ventura M."/>
            <person name="Milani C."/>
            <person name="Lugli G.A."/>
        </authorList>
    </citation>
    <scope>NUCLEOTIDE SEQUENCE [LARGE SCALE GENOMIC DNA]</scope>
    <source>
        <strain evidence="6 7">LMG 11597</strain>
    </source>
</reference>
<keyword evidence="2" id="KW-0238">DNA-binding</keyword>
<proteinExistence type="predicted"/>
<dbReference type="PROSITE" id="PS50932">
    <property type="entry name" value="HTH_LACI_2"/>
    <property type="match status" value="1"/>
</dbReference>
<evidence type="ECO:0000256" key="3">
    <source>
        <dbReference type="ARBA" id="ARBA00023163"/>
    </source>
</evidence>
<protein>
    <submittedName>
        <fullName evidence="6">LacI family transcription regulator</fullName>
    </submittedName>
</protein>
<dbReference type="RefSeq" id="WP_024462999.1">
    <property type="nucleotide sequence ID" value="NZ_CP062939.1"/>
</dbReference>
<dbReference type="PANTHER" id="PTHR30146:SF109">
    <property type="entry name" value="HTH-TYPE TRANSCRIPTIONAL REGULATOR GALS"/>
    <property type="match status" value="1"/>
</dbReference>
<dbReference type="STRING" id="77635.BISU_0148"/>
<evidence type="ECO:0000313" key="6">
    <source>
        <dbReference type="EMBL" id="KFJ03673.1"/>
    </source>
</evidence>
<dbReference type="PANTHER" id="PTHR30146">
    <property type="entry name" value="LACI-RELATED TRANSCRIPTIONAL REPRESSOR"/>
    <property type="match status" value="1"/>
</dbReference>
<gene>
    <name evidence="6" type="ORF">BISU_0148</name>
</gene>
<dbReference type="InterPro" id="IPR000843">
    <property type="entry name" value="HTH_LacI"/>
</dbReference>
<dbReference type="InterPro" id="IPR010982">
    <property type="entry name" value="Lambda_DNA-bd_dom_sf"/>
</dbReference>
<evidence type="ECO:0000256" key="1">
    <source>
        <dbReference type="ARBA" id="ARBA00023015"/>
    </source>
</evidence>
<dbReference type="eggNOG" id="COG1609">
    <property type="taxonomic scope" value="Bacteria"/>
</dbReference>
<evidence type="ECO:0000256" key="4">
    <source>
        <dbReference type="SAM" id="MobiDB-lite"/>
    </source>
</evidence>
<feature type="region of interest" description="Disordered" evidence="4">
    <location>
        <begin position="312"/>
        <end position="373"/>
    </location>
</feature>
<sequence length="373" mass="41060">MQANIGDVAQRAKVSSATVSRAFKHPELVAEATREHIIQAADELDFAVSRSAAVFQTGQTFRIALLLNDPSSTWFNAHVYEGLDSVLHPAGYDIAIYPIGTSDDRHVFFENLPIRRNADAVVIASFDVDSKEIERLHSMNVPIIGISALPEEVFDYSIATDDDYAMRLVTRHLLTLGHRDIGYISLDPPENADGSLHYSANRRSNGFLAECAEAHIEPAMLHVPNTSQRVEHALTQLFALDHMPTATCCEQDRLAVPLLSRLQRLGYAIPDALSVTGFDDSTYASEVGLTTVRQDPRDMGARAARHTLGLIARIDDDSEDGAERNNDRGETNDETAGETNNKNNKTDKTPPIHESTQIRMMFRLSTGPAPNAV</sequence>
<comment type="caution">
    <text evidence="6">The sequence shown here is derived from an EMBL/GenBank/DDBJ whole genome shotgun (WGS) entry which is preliminary data.</text>
</comment>
<evidence type="ECO:0000313" key="7">
    <source>
        <dbReference type="Proteomes" id="UP000029055"/>
    </source>
</evidence>
<dbReference type="Gene3D" id="1.10.260.40">
    <property type="entry name" value="lambda repressor-like DNA-binding domains"/>
    <property type="match status" value="1"/>
</dbReference>
<evidence type="ECO:0000256" key="2">
    <source>
        <dbReference type="ARBA" id="ARBA00023125"/>
    </source>
</evidence>
<dbReference type="SMART" id="SM00354">
    <property type="entry name" value="HTH_LACI"/>
    <property type="match status" value="1"/>
</dbReference>
<dbReference type="GO" id="GO:0003700">
    <property type="term" value="F:DNA-binding transcription factor activity"/>
    <property type="evidence" value="ECO:0007669"/>
    <property type="project" value="TreeGrafter"/>
</dbReference>
<dbReference type="SUPFAM" id="SSF47413">
    <property type="entry name" value="lambda repressor-like DNA-binding domains"/>
    <property type="match status" value="1"/>
</dbReference>
<dbReference type="InterPro" id="IPR046335">
    <property type="entry name" value="LacI/GalR-like_sensor"/>
</dbReference>
<feature type="compositionally biased region" description="Basic and acidic residues" evidence="4">
    <location>
        <begin position="321"/>
        <end position="331"/>
    </location>
</feature>
<dbReference type="GO" id="GO:0000976">
    <property type="term" value="F:transcription cis-regulatory region binding"/>
    <property type="evidence" value="ECO:0007669"/>
    <property type="project" value="TreeGrafter"/>
</dbReference>
<dbReference type="Pfam" id="PF13377">
    <property type="entry name" value="Peripla_BP_3"/>
    <property type="match status" value="1"/>
</dbReference>
<dbReference type="AlphaFoldDB" id="A0A087E7C2"/>
<organism evidence="6 7">
    <name type="scientific">Bifidobacterium subtile</name>
    <dbReference type="NCBI Taxonomy" id="77635"/>
    <lineage>
        <taxon>Bacteria</taxon>
        <taxon>Bacillati</taxon>
        <taxon>Actinomycetota</taxon>
        <taxon>Actinomycetes</taxon>
        <taxon>Bifidobacteriales</taxon>
        <taxon>Bifidobacteriaceae</taxon>
        <taxon>Bifidobacterium</taxon>
    </lineage>
</organism>
<dbReference type="OrthoDB" id="3510266at2"/>
<accession>A0A087E7C2</accession>
<keyword evidence="1" id="KW-0805">Transcription regulation</keyword>
<feature type="domain" description="HTH lacI-type" evidence="5">
    <location>
        <begin position="3"/>
        <end position="57"/>
    </location>
</feature>
<keyword evidence="7" id="KW-1185">Reference proteome</keyword>
<dbReference type="Pfam" id="PF00356">
    <property type="entry name" value="LacI"/>
    <property type="match status" value="1"/>
</dbReference>
<dbReference type="EMBL" id="JGZR01000006">
    <property type="protein sequence ID" value="KFJ03673.1"/>
    <property type="molecule type" value="Genomic_DNA"/>
</dbReference>
<dbReference type="Proteomes" id="UP000029055">
    <property type="component" value="Unassembled WGS sequence"/>
</dbReference>
<dbReference type="CDD" id="cd01392">
    <property type="entry name" value="HTH_LacI"/>
    <property type="match status" value="1"/>
</dbReference>
<evidence type="ECO:0000259" key="5">
    <source>
        <dbReference type="PROSITE" id="PS50932"/>
    </source>
</evidence>
<dbReference type="Gene3D" id="3.40.50.2300">
    <property type="match status" value="2"/>
</dbReference>
<dbReference type="InterPro" id="IPR028082">
    <property type="entry name" value="Peripla_BP_I"/>
</dbReference>
<name>A0A087E7C2_9BIFI</name>
<dbReference type="CDD" id="cd06267">
    <property type="entry name" value="PBP1_LacI_sugar_binding-like"/>
    <property type="match status" value="1"/>
</dbReference>
<dbReference type="SUPFAM" id="SSF53822">
    <property type="entry name" value="Periplasmic binding protein-like I"/>
    <property type="match status" value="1"/>
</dbReference>
<keyword evidence="3" id="KW-0804">Transcription</keyword>